<evidence type="ECO:0000313" key="1">
    <source>
        <dbReference type="EMBL" id="PNH00779.1"/>
    </source>
</evidence>
<dbReference type="AlphaFoldDB" id="A0A2J7ZKI5"/>
<feature type="non-terminal residue" evidence="1">
    <location>
        <position position="1"/>
    </location>
</feature>
<dbReference type="OrthoDB" id="275715at2759"/>
<sequence length="49" mass="5681">VVRELQASRDEQDPARLAFLLQLMEVQLENAAHQRAHLNQLKREGNLKC</sequence>
<reference evidence="1 2" key="1">
    <citation type="journal article" date="2017" name="Mol. Biol. Evol.">
        <title>The 4-celled Tetrabaena socialis nuclear genome reveals the essential components for genetic control of cell number at the origin of multicellularity in the volvocine lineage.</title>
        <authorList>
            <person name="Featherston J."/>
            <person name="Arakaki Y."/>
            <person name="Hanschen E.R."/>
            <person name="Ferris P.J."/>
            <person name="Michod R.E."/>
            <person name="Olson B.J.S.C."/>
            <person name="Nozaki H."/>
            <person name="Durand P.M."/>
        </authorList>
    </citation>
    <scope>NUCLEOTIDE SEQUENCE [LARGE SCALE GENOMIC DNA]</scope>
    <source>
        <strain evidence="1 2">NIES-571</strain>
    </source>
</reference>
<organism evidence="1 2">
    <name type="scientific">Tetrabaena socialis</name>
    <dbReference type="NCBI Taxonomy" id="47790"/>
    <lineage>
        <taxon>Eukaryota</taxon>
        <taxon>Viridiplantae</taxon>
        <taxon>Chlorophyta</taxon>
        <taxon>core chlorophytes</taxon>
        <taxon>Chlorophyceae</taxon>
        <taxon>CS clade</taxon>
        <taxon>Chlamydomonadales</taxon>
        <taxon>Tetrabaenaceae</taxon>
        <taxon>Tetrabaena</taxon>
    </lineage>
</organism>
<comment type="caution">
    <text evidence="1">The sequence shown here is derived from an EMBL/GenBank/DDBJ whole genome shotgun (WGS) entry which is preliminary data.</text>
</comment>
<protein>
    <submittedName>
        <fullName evidence="1">Uncharacterized protein</fullName>
    </submittedName>
</protein>
<evidence type="ECO:0000313" key="2">
    <source>
        <dbReference type="Proteomes" id="UP000236333"/>
    </source>
</evidence>
<gene>
    <name evidence="1" type="ORF">TSOC_013378</name>
</gene>
<name>A0A2J7ZKI5_9CHLO</name>
<accession>A0A2J7ZKI5</accession>
<dbReference type="Proteomes" id="UP000236333">
    <property type="component" value="Unassembled WGS sequence"/>
</dbReference>
<keyword evidence="2" id="KW-1185">Reference proteome</keyword>
<proteinExistence type="predicted"/>
<dbReference type="EMBL" id="PGGS01001173">
    <property type="protein sequence ID" value="PNH00779.1"/>
    <property type="molecule type" value="Genomic_DNA"/>
</dbReference>